<gene>
    <name evidence="3" type="ORF">E6Q54_12985</name>
</gene>
<accession>A0A5C7Y193</accession>
<reference evidence="3 4" key="1">
    <citation type="submission" date="2018-09" db="EMBL/GenBank/DDBJ databases">
        <title>Metagenome Assembled Genomes from an Advanced Water Purification Facility.</title>
        <authorList>
            <person name="Stamps B.W."/>
            <person name="Spear J.R."/>
        </authorList>
    </citation>
    <scope>NUCLEOTIDE SEQUENCE [LARGE SCALE GENOMIC DNA]</scope>
    <source>
        <strain evidence="3">Bin_29_2</strain>
    </source>
</reference>
<dbReference type="EMBL" id="SSGD01000071">
    <property type="protein sequence ID" value="TXI55228.1"/>
    <property type="molecule type" value="Genomic_DNA"/>
</dbReference>
<evidence type="ECO:0000313" key="4">
    <source>
        <dbReference type="Proteomes" id="UP000321797"/>
    </source>
</evidence>
<organism evidence="3 4">
    <name type="scientific">Mycolicibacter arupensis</name>
    <dbReference type="NCBI Taxonomy" id="342002"/>
    <lineage>
        <taxon>Bacteria</taxon>
        <taxon>Bacillati</taxon>
        <taxon>Actinomycetota</taxon>
        <taxon>Actinomycetes</taxon>
        <taxon>Mycobacteriales</taxon>
        <taxon>Mycobacteriaceae</taxon>
        <taxon>Mycolicibacter</taxon>
    </lineage>
</organism>
<proteinExistence type="predicted"/>
<feature type="transmembrane region" description="Helical" evidence="2">
    <location>
        <begin position="86"/>
        <end position="106"/>
    </location>
</feature>
<feature type="transmembrane region" description="Helical" evidence="2">
    <location>
        <begin position="155"/>
        <end position="172"/>
    </location>
</feature>
<keyword evidence="2" id="KW-1133">Transmembrane helix</keyword>
<feature type="transmembrane region" description="Helical" evidence="2">
    <location>
        <begin position="220"/>
        <end position="246"/>
    </location>
</feature>
<dbReference type="AlphaFoldDB" id="A0A5C7Y193"/>
<feature type="region of interest" description="Disordered" evidence="1">
    <location>
        <begin position="1"/>
        <end position="32"/>
    </location>
</feature>
<evidence type="ECO:0000256" key="1">
    <source>
        <dbReference type="SAM" id="MobiDB-lite"/>
    </source>
</evidence>
<protein>
    <submittedName>
        <fullName evidence="3">DUF2182 domain-containing protein</fullName>
    </submittedName>
</protein>
<feature type="transmembrane region" description="Helical" evidence="2">
    <location>
        <begin position="39"/>
        <end position="58"/>
    </location>
</feature>
<dbReference type="Pfam" id="PF09948">
    <property type="entry name" value="PpoB2"/>
    <property type="match status" value="1"/>
</dbReference>
<comment type="caution">
    <text evidence="3">The sequence shown here is derived from an EMBL/GenBank/DDBJ whole genome shotgun (WGS) entry which is preliminary data.</text>
</comment>
<dbReference type="Proteomes" id="UP000321797">
    <property type="component" value="Unassembled WGS sequence"/>
</dbReference>
<evidence type="ECO:0000256" key="2">
    <source>
        <dbReference type="SAM" id="Phobius"/>
    </source>
</evidence>
<feature type="compositionally biased region" description="Polar residues" evidence="1">
    <location>
        <begin position="1"/>
        <end position="10"/>
    </location>
</feature>
<keyword evidence="2" id="KW-0472">Membrane</keyword>
<feature type="transmembrane region" description="Helical" evidence="2">
    <location>
        <begin position="118"/>
        <end position="143"/>
    </location>
</feature>
<feature type="transmembrane region" description="Helical" evidence="2">
    <location>
        <begin position="258"/>
        <end position="277"/>
    </location>
</feature>
<name>A0A5C7Y193_9MYCO</name>
<evidence type="ECO:0000313" key="3">
    <source>
        <dbReference type="EMBL" id="TXI55228.1"/>
    </source>
</evidence>
<sequence>MPRSPSTSAVPATRQRAPVADRRPDQDGSDVPGRSWTDVWLPAVLLSVAGVGWWWSVVSARGMGGDTMTMDGDSGMSMGGQSPMSFSAFLIAWVAMMAAMMLPAVVPVVRSYARAAAAPALIFVAGYLALWSATGIPAFVAWSHFTGPVAHGSGWAGRLAGAVAVAAGLYQLTPLKATCLRHCRWPMPLSLPPGQRPDYGLARALVAGGRYGMFCLGSCWMLFVLLIALGTMQLAWMLSLSVVIWLERTAPFGDRVRRWTAATLVVVGVALLVHPAFVSHLV</sequence>
<keyword evidence="2" id="KW-0812">Transmembrane</keyword>
<dbReference type="InterPro" id="IPR018688">
    <property type="entry name" value="PpoB2-like"/>
</dbReference>